<feature type="domain" description="UspA" evidence="2">
    <location>
        <begin position="167"/>
        <end position="283"/>
    </location>
</feature>
<dbReference type="PANTHER" id="PTHR46268:SF6">
    <property type="entry name" value="UNIVERSAL STRESS PROTEIN UP12"/>
    <property type="match status" value="1"/>
</dbReference>
<dbReference type="AlphaFoldDB" id="A0A160TFR6"/>
<accession>A0A160TFR6</accession>
<feature type="domain" description="UspA" evidence="2">
    <location>
        <begin position="2"/>
        <end position="155"/>
    </location>
</feature>
<evidence type="ECO:0000256" key="1">
    <source>
        <dbReference type="ARBA" id="ARBA00008791"/>
    </source>
</evidence>
<dbReference type="EMBL" id="CZQC01000065">
    <property type="protein sequence ID" value="CUS42297.1"/>
    <property type="molecule type" value="Genomic_DNA"/>
</dbReference>
<dbReference type="PRINTS" id="PR01438">
    <property type="entry name" value="UNVRSLSTRESS"/>
</dbReference>
<organism evidence="3">
    <name type="scientific">hydrothermal vent metagenome</name>
    <dbReference type="NCBI Taxonomy" id="652676"/>
    <lineage>
        <taxon>unclassified sequences</taxon>
        <taxon>metagenomes</taxon>
        <taxon>ecological metagenomes</taxon>
    </lineage>
</organism>
<dbReference type="Gene3D" id="3.40.50.12370">
    <property type="match status" value="1"/>
</dbReference>
<sequence>MTQIVACIDGSVMSGAVCDAAAWASQRAQAPLKLLHVLEKNDVPAAATLAGNIGLGSRENLLLELAELDEKRNKLALEHGRDLLDDAEIRSKADGAIAVTKQQRHGHLLNTLIEGQDDIRLLVIGRQGNSHKPLEHTIGSHLDDVIRSLHKPILVAMNDFKAPQSFMVAFDGSETAQRALDAYANSTVLVGLPCHLVMVGHDDEAHQQKLESAASLLRSRDFEVTVARLSGDVQSALAAYQVQHDIGLMVMGAYGHSRIRQFFVGSHTRKMVSESQIPLLLLR</sequence>
<name>A0A160TFR6_9ZZZZ</name>
<gene>
    <name evidence="3" type="ORF">MGWOODY_Tha2421</name>
</gene>
<dbReference type="PANTHER" id="PTHR46268">
    <property type="entry name" value="STRESS RESPONSE PROTEIN NHAX"/>
    <property type="match status" value="1"/>
</dbReference>
<dbReference type="InterPro" id="IPR006016">
    <property type="entry name" value="UspA"/>
</dbReference>
<proteinExistence type="inferred from homology"/>
<comment type="similarity">
    <text evidence="1">Belongs to the universal stress protein A family.</text>
</comment>
<dbReference type="InterPro" id="IPR006015">
    <property type="entry name" value="Universal_stress_UspA"/>
</dbReference>
<reference evidence="3" key="1">
    <citation type="submission" date="2015-10" db="EMBL/GenBank/DDBJ databases">
        <authorList>
            <person name="Gilbert D.G."/>
        </authorList>
    </citation>
    <scope>NUCLEOTIDE SEQUENCE</scope>
</reference>
<dbReference type="Pfam" id="PF00582">
    <property type="entry name" value="Usp"/>
    <property type="match status" value="2"/>
</dbReference>
<evidence type="ECO:0000259" key="2">
    <source>
        <dbReference type="Pfam" id="PF00582"/>
    </source>
</evidence>
<dbReference type="CDD" id="cd00293">
    <property type="entry name" value="USP-like"/>
    <property type="match status" value="2"/>
</dbReference>
<dbReference type="SUPFAM" id="SSF52402">
    <property type="entry name" value="Adenine nucleotide alpha hydrolases-like"/>
    <property type="match status" value="2"/>
</dbReference>
<evidence type="ECO:0000313" key="3">
    <source>
        <dbReference type="EMBL" id="CUS42297.1"/>
    </source>
</evidence>
<protein>
    <submittedName>
        <fullName evidence="3">Universal stress protein family 4</fullName>
    </submittedName>
</protein>